<sequence length="185" mass="21637">RPVLLLQRYHTTHSSSQGRQSEEVLSTQQPMEDVLVRKGRLIPKPRSIWPKVNVLGIDFVHLYTVLLFWLESFLTSHEPLRKFCDRITYEITTVIIDGIRSLLNQSLLELWNSLRSIAETNDHDTRNNIFARKAPTFKEFEMPRFYANLLFGIGPLHIEDSLMDTIIIYAPAQERGDNYRRTKLP</sequence>
<evidence type="ECO:0000313" key="2">
    <source>
        <dbReference type="Proteomes" id="UP000017836"/>
    </source>
</evidence>
<name>W1NXF8_AMBTC</name>
<dbReference type="HOGENOM" id="CLU_1464868_0_0_1"/>
<feature type="non-terminal residue" evidence="1">
    <location>
        <position position="1"/>
    </location>
</feature>
<dbReference type="Proteomes" id="UP000017836">
    <property type="component" value="Unassembled WGS sequence"/>
</dbReference>
<dbReference type="EMBL" id="KI394965">
    <property type="protein sequence ID" value="ERM99970.1"/>
    <property type="molecule type" value="Genomic_DNA"/>
</dbReference>
<gene>
    <name evidence="1" type="ORF">AMTR_s00110p00120920</name>
</gene>
<protein>
    <submittedName>
        <fullName evidence="1">Uncharacterized protein</fullName>
    </submittedName>
</protein>
<dbReference type="Gramene" id="ERM99970">
    <property type="protein sequence ID" value="ERM99970"/>
    <property type="gene ID" value="AMTR_s00110p00120920"/>
</dbReference>
<proteinExistence type="predicted"/>
<dbReference type="AlphaFoldDB" id="W1NXF8"/>
<reference evidence="2" key="1">
    <citation type="journal article" date="2013" name="Science">
        <title>The Amborella genome and the evolution of flowering plants.</title>
        <authorList>
            <consortium name="Amborella Genome Project"/>
        </authorList>
    </citation>
    <scope>NUCLEOTIDE SEQUENCE [LARGE SCALE GENOMIC DNA]</scope>
</reference>
<accession>W1NXF8</accession>
<organism evidence="1 2">
    <name type="scientific">Amborella trichopoda</name>
    <dbReference type="NCBI Taxonomy" id="13333"/>
    <lineage>
        <taxon>Eukaryota</taxon>
        <taxon>Viridiplantae</taxon>
        <taxon>Streptophyta</taxon>
        <taxon>Embryophyta</taxon>
        <taxon>Tracheophyta</taxon>
        <taxon>Spermatophyta</taxon>
        <taxon>Magnoliopsida</taxon>
        <taxon>Amborellales</taxon>
        <taxon>Amborellaceae</taxon>
        <taxon>Amborella</taxon>
    </lineage>
</organism>
<evidence type="ECO:0000313" key="1">
    <source>
        <dbReference type="EMBL" id="ERM99970.1"/>
    </source>
</evidence>
<keyword evidence="2" id="KW-1185">Reference proteome</keyword>